<reference evidence="3" key="1">
    <citation type="journal article" date="2021" name="Nat. Commun.">
        <title>Genetic determinants of endophytism in the Arabidopsis root mycobiome.</title>
        <authorList>
            <person name="Mesny F."/>
            <person name="Miyauchi S."/>
            <person name="Thiergart T."/>
            <person name="Pickel B."/>
            <person name="Atanasova L."/>
            <person name="Karlsson M."/>
            <person name="Huettel B."/>
            <person name="Barry K.W."/>
            <person name="Haridas S."/>
            <person name="Chen C."/>
            <person name="Bauer D."/>
            <person name="Andreopoulos W."/>
            <person name="Pangilinan J."/>
            <person name="LaButti K."/>
            <person name="Riley R."/>
            <person name="Lipzen A."/>
            <person name="Clum A."/>
            <person name="Drula E."/>
            <person name="Henrissat B."/>
            <person name="Kohler A."/>
            <person name="Grigoriev I.V."/>
            <person name="Martin F.M."/>
            <person name="Hacquard S."/>
        </authorList>
    </citation>
    <scope>NUCLEOTIDE SEQUENCE</scope>
    <source>
        <strain evidence="3">MPI-CAGE-CH-0235</strain>
    </source>
</reference>
<protein>
    <recommendedName>
        <fullName evidence="1">non-specific serine/threonine protein kinase</fullName>
        <ecNumber evidence="1">2.7.11.1</ecNumber>
    </recommendedName>
</protein>
<dbReference type="OrthoDB" id="5800476at2759"/>
<gene>
    <name evidence="3" type="ORF">B0I35DRAFT_474042</name>
</gene>
<comment type="caution">
    <text evidence="3">The sequence shown here is derived from an EMBL/GenBank/DDBJ whole genome shotgun (WGS) entry which is preliminary data.</text>
</comment>
<organism evidence="3 4">
    <name type="scientific">Stachybotrys elegans</name>
    <dbReference type="NCBI Taxonomy" id="80388"/>
    <lineage>
        <taxon>Eukaryota</taxon>
        <taxon>Fungi</taxon>
        <taxon>Dikarya</taxon>
        <taxon>Ascomycota</taxon>
        <taxon>Pezizomycotina</taxon>
        <taxon>Sordariomycetes</taxon>
        <taxon>Hypocreomycetidae</taxon>
        <taxon>Hypocreales</taxon>
        <taxon>Stachybotryaceae</taxon>
        <taxon>Stachybotrys</taxon>
    </lineage>
</organism>
<evidence type="ECO:0000313" key="4">
    <source>
        <dbReference type="Proteomes" id="UP000813444"/>
    </source>
</evidence>
<dbReference type="SUPFAM" id="SSF56112">
    <property type="entry name" value="Protein kinase-like (PK-like)"/>
    <property type="match status" value="1"/>
</dbReference>
<evidence type="ECO:0000313" key="3">
    <source>
        <dbReference type="EMBL" id="KAH7329437.1"/>
    </source>
</evidence>
<dbReference type="EMBL" id="JAGPNK010000001">
    <property type="protein sequence ID" value="KAH7329437.1"/>
    <property type="molecule type" value="Genomic_DNA"/>
</dbReference>
<dbReference type="GO" id="GO:0004674">
    <property type="term" value="F:protein serine/threonine kinase activity"/>
    <property type="evidence" value="ECO:0007669"/>
    <property type="project" value="UniProtKB-EC"/>
</dbReference>
<dbReference type="InterPro" id="IPR050235">
    <property type="entry name" value="CK1_Ser-Thr_kinase"/>
</dbReference>
<dbReference type="PROSITE" id="PS50011">
    <property type="entry name" value="PROTEIN_KINASE_DOM"/>
    <property type="match status" value="1"/>
</dbReference>
<dbReference type="InterPro" id="IPR008271">
    <property type="entry name" value="Ser/Thr_kinase_AS"/>
</dbReference>
<dbReference type="Pfam" id="PF00069">
    <property type="entry name" value="Pkinase"/>
    <property type="match status" value="1"/>
</dbReference>
<dbReference type="EC" id="2.7.11.1" evidence="1"/>
<keyword evidence="4" id="KW-1185">Reference proteome</keyword>
<keyword evidence="3" id="KW-0808">Transferase</keyword>
<dbReference type="Gene3D" id="1.10.510.10">
    <property type="entry name" value="Transferase(Phosphotransferase) domain 1"/>
    <property type="match status" value="1"/>
</dbReference>
<dbReference type="GO" id="GO:0005524">
    <property type="term" value="F:ATP binding"/>
    <property type="evidence" value="ECO:0007669"/>
    <property type="project" value="InterPro"/>
</dbReference>
<evidence type="ECO:0000259" key="2">
    <source>
        <dbReference type="PROSITE" id="PS50011"/>
    </source>
</evidence>
<dbReference type="InterPro" id="IPR000719">
    <property type="entry name" value="Prot_kinase_dom"/>
</dbReference>
<dbReference type="PANTHER" id="PTHR11909">
    <property type="entry name" value="CASEIN KINASE-RELATED"/>
    <property type="match status" value="1"/>
</dbReference>
<dbReference type="SMART" id="SM00220">
    <property type="entry name" value="S_TKc"/>
    <property type="match status" value="1"/>
</dbReference>
<accession>A0A8K0T8U8</accession>
<feature type="domain" description="Protein kinase" evidence="2">
    <location>
        <begin position="10"/>
        <end position="300"/>
    </location>
</feature>
<sequence>MKDIIINGQFHVQARVGKGGQSVAYSGLTILLSASESLLLTDSGTDLFSNQKVAIKLTGEVHADQARDEEEIYISIAGGTGIPNVKWFGHQGPYSIIVLDLLGPSLDDLHRYCGGKFSLKTVLMIADQALYRLQHIHSKGYLHRDVKPANLLMGCGKKGNVVYLIDYALAVNISGIERREQPRGVAWAGTPDFASLTCHNRYGQSWGDDLESLLYSLVFLATGTLPWYDVPCPSDAQLDEQTKLMKMRPPESICEGLPRQFARFLTIVRGLRYGEKPNYTHLRRMFNLLFVERGFKHDFVFDWTEKLYNETIKGNS</sequence>
<keyword evidence="3" id="KW-0418">Kinase</keyword>
<proteinExistence type="predicted"/>
<evidence type="ECO:0000256" key="1">
    <source>
        <dbReference type="ARBA" id="ARBA00012513"/>
    </source>
</evidence>
<dbReference type="InterPro" id="IPR011009">
    <property type="entry name" value="Kinase-like_dom_sf"/>
</dbReference>
<name>A0A8K0T8U8_9HYPO</name>
<dbReference type="AlphaFoldDB" id="A0A8K0T8U8"/>
<dbReference type="Proteomes" id="UP000813444">
    <property type="component" value="Unassembled WGS sequence"/>
</dbReference>
<dbReference type="PROSITE" id="PS00108">
    <property type="entry name" value="PROTEIN_KINASE_ST"/>
    <property type="match status" value="1"/>
</dbReference>